<keyword evidence="2" id="KW-1185">Reference proteome</keyword>
<name>A0A432XD82_9GAMM</name>
<dbReference type="SUPFAM" id="SSF53187">
    <property type="entry name" value="Zn-dependent exopeptidases"/>
    <property type="match status" value="1"/>
</dbReference>
<reference evidence="2" key="1">
    <citation type="journal article" date="2018" name="Front. Microbiol.">
        <title>Genome-Based Analysis Reveals the Taxonomy and Diversity of the Family Idiomarinaceae.</title>
        <authorList>
            <person name="Liu Y."/>
            <person name="Lai Q."/>
            <person name="Shao Z."/>
        </authorList>
    </citation>
    <scope>NUCLEOTIDE SEQUENCE [LARGE SCALE GENOMIC DNA]</scope>
    <source>
        <strain evidence="2">SW15</strain>
    </source>
</reference>
<proteinExistence type="predicted"/>
<dbReference type="Pfam" id="PF05013">
    <property type="entry name" value="FGase"/>
    <property type="match status" value="1"/>
</dbReference>
<organism evidence="1 2">
    <name type="scientific">Pseudidiomarina aquimaris</name>
    <dbReference type="NCBI Taxonomy" id="641841"/>
    <lineage>
        <taxon>Bacteria</taxon>
        <taxon>Pseudomonadati</taxon>
        <taxon>Pseudomonadota</taxon>
        <taxon>Gammaproteobacteria</taxon>
        <taxon>Alteromonadales</taxon>
        <taxon>Idiomarinaceae</taxon>
        <taxon>Pseudidiomarina</taxon>
    </lineage>
</organism>
<dbReference type="Gene3D" id="3.40.630.40">
    <property type="entry name" value="Zn-dependent exopeptidases"/>
    <property type="match status" value="1"/>
</dbReference>
<dbReference type="GO" id="GO:0016787">
    <property type="term" value="F:hydrolase activity"/>
    <property type="evidence" value="ECO:0007669"/>
    <property type="project" value="UniProtKB-KW"/>
</dbReference>
<protein>
    <submittedName>
        <fullName evidence="1">N-formylglutamate amidohydrolase</fullName>
    </submittedName>
</protein>
<dbReference type="Proteomes" id="UP000286678">
    <property type="component" value="Unassembled WGS sequence"/>
</dbReference>
<dbReference type="EMBL" id="PIPT01000008">
    <property type="protein sequence ID" value="RUO46693.1"/>
    <property type="molecule type" value="Genomic_DNA"/>
</dbReference>
<accession>A0A432XD82</accession>
<evidence type="ECO:0000313" key="2">
    <source>
        <dbReference type="Proteomes" id="UP000286678"/>
    </source>
</evidence>
<dbReference type="InterPro" id="IPR007709">
    <property type="entry name" value="N-FG_amidohydro"/>
</dbReference>
<dbReference type="OrthoDB" id="8716700at2"/>
<sequence>MWLPPTGQSQPLVFDSPHSSCRFPSHPLLAATEAQLKTGWDAYVDELWQPSVARGASLIAANFSRMFIDPNRAATDIDAALLAEAWPEDLQPTPYSDRGMGLIRRFALPGVPMYAGRLSVTDVQERISAYYQPYHEALATRLDTLKAQFGSVWHVDCHSMKSTGNAMNIDAGIARPDVVISDANGTSASREFSSVVINEFQRLGLRAALNHPYQGGHIVRHYGLPSAGMHSIQIELNRALYMNEATFEKSANFAQLQQDLAQVTETILEYIKANT</sequence>
<keyword evidence="1" id="KW-0378">Hydrolase</keyword>
<gene>
    <name evidence="1" type="ORF">CWE21_10580</name>
</gene>
<comment type="caution">
    <text evidence="1">The sequence shown here is derived from an EMBL/GenBank/DDBJ whole genome shotgun (WGS) entry which is preliminary data.</text>
</comment>
<evidence type="ECO:0000313" key="1">
    <source>
        <dbReference type="EMBL" id="RUO46693.1"/>
    </source>
</evidence>
<dbReference type="AlphaFoldDB" id="A0A432XD82"/>